<comment type="catalytic activity">
    <reaction evidence="10">
        <text>holo-[cytochrome c] = apo-[cytochrome c] + heme b</text>
        <dbReference type="Rhea" id="RHEA:22648"/>
        <dbReference type="Rhea" id="RHEA-COMP:10725"/>
        <dbReference type="Rhea" id="RHEA-COMP:10726"/>
        <dbReference type="ChEBI" id="CHEBI:29950"/>
        <dbReference type="ChEBI" id="CHEBI:60344"/>
        <dbReference type="ChEBI" id="CHEBI:83739"/>
        <dbReference type="EC" id="4.4.1.17"/>
    </reaction>
</comment>
<evidence type="ECO:0000313" key="12">
    <source>
        <dbReference type="EMBL" id="ORX95333.1"/>
    </source>
</evidence>
<feature type="region of interest" description="Disordered" evidence="11">
    <location>
        <begin position="1"/>
        <end position="45"/>
    </location>
</feature>
<keyword evidence="13" id="KW-1185">Reference proteome</keyword>
<dbReference type="InterPro" id="IPR000511">
    <property type="entry name" value="Holocyt_c/c1_synthase"/>
</dbReference>
<proteinExistence type="inferred from homology"/>
<keyword evidence="4 10" id="KW-0479">Metal-binding</keyword>
<sequence length="211" mass="24500">MHQPEKKAPATECPVEHEKLNPDNFMPYLKQEPAPDQKTALPTERVISSIPKAVSDDKSSNWEYPSPQQFYNALRRKGKQTDERSVEMMVDIHNFLNEGCWNEILKWEKLHESKCGEPKLLRFMGRPDTLSPKARVLGWFGTPPPFDRHDWVVDRCGKEVRYVIDYYGGVDDPDTDTPVFHVDVRPAVDSIGSAWDRVRMAWREKFGQNEQ</sequence>
<keyword evidence="5 10" id="KW-0999">Mitochondrion inner membrane</keyword>
<dbReference type="EC" id="4.4.1.17" evidence="10"/>
<dbReference type="STRING" id="1314790.A0A1Y1YBL7"/>
<comment type="subcellular location">
    <subcellularLocation>
        <location evidence="1 10">Mitochondrion inner membrane</location>
    </subcellularLocation>
</comment>
<evidence type="ECO:0000256" key="10">
    <source>
        <dbReference type="RuleBase" id="RU363130"/>
    </source>
</evidence>
<dbReference type="GO" id="GO:0046872">
    <property type="term" value="F:metal ion binding"/>
    <property type="evidence" value="ECO:0007669"/>
    <property type="project" value="UniProtKB-KW"/>
</dbReference>
<keyword evidence="6 10" id="KW-0408">Iron</keyword>
<evidence type="ECO:0000313" key="13">
    <source>
        <dbReference type="Proteomes" id="UP000193498"/>
    </source>
</evidence>
<accession>A0A1Y1YBL7</accession>
<reference evidence="12 13" key="1">
    <citation type="submission" date="2016-07" db="EMBL/GenBank/DDBJ databases">
        <title>Pervasive Adenine N6-methylation of Active Genes in Fungi.</title>
        <authorList>
            <consortium name="DOE Joint Genome Institute"/>
            <person name="Mondo S.J."/>
            <person name="Dannebaum R.O."/>
            <person name="Kuo R.C."/>
            <person name="Labutti K."/>
            <person name="Haridas S."/>
            <person name="Kuo A."/>
            <person name="Salamov A."/>
            <person name="Ahrendt S.R."/>
            <person name="Lipzen A."/>
            <person name="Sullivan W."/>
            <person name="Andreopoulos W.B."/>
            <person name="Clum A."/>
            <person name="Lindquist E."/>
            <person name="Daum C."/>
            <person name="Ramamoorthy G.K."/>
            <person name="Gryganskyi A."/>
            <person name="Culley D."/>
            <person name="Magnuson J.K."/>
            <person name="James T.Y."/>
            <person name="O'Malley M.A."/>
            <person name="Stajich J.E."/>
            <person name="Spatafora J.W."/>
            <person name="Visel A."/>
            <person name="Grigoriev I.V."/>
        </authorList>
    </citation>
    <scope>NUCLEOTIDE SEQUENCE [LARGE SCALE GENOMIC DNA]</scope>
    <source>
        <strain evidence="12 13">CBS 931.73</strain>
    </source>
</reference>
<dbReference type="AlphaFoldDB" id="A0A1Y1YBL7"/>
<dbReference type="GO" id="GO:0005743">
    <property type="term" value="C:mitochondrial inner membrane"/>
    <property type="evidence" value="ECO:0007669"/>
    <property type="project" value="UniProtKB-SubCell"/>
</dbReference>
<evidence type="ECO:0000256" key="1">
    <source>
        <dbReference type="ARBA" id="ARBA00004273"/>
    </source>
</evidence>
<dbReference type="Pfam" id="PF01265">
    <property type="entry name" value="Cyto_heme_lyase"/>
    <property type="match status" value="1"/>
</dbReference>
<evidence type="ECO:0000256" key="2">
    <source>
        <dbReference type="ARBA" id="ARBA00007255"/>
    </source>
</evidence>
<dbReference type="EMBL" id="MCFE01000179">
    <property type="protein sequence ID" value="ORX95333.1"/>
    <property type="molecule type" value="Genomic_DNA"/>
</dbReference>
<dbReference type="GO" id="GO:0004408">
    <property type="term" value="F:holocytochrome-c synthase activity"/>
    <property type="evidence" value="ECO:0007669"/>
    <property type="project" value="UniProtKB-EC"/>
</dbReference>
<name>A0A1Y1YBL7_9FUNG</name>
<evidence type="ECO:0000256" key="6">
    <source>
        <dbReference type="ARBA" id="ARBA00023004"/>
    </source>
</evidence>
<evidence type="ECO:0000256" key="4">
    <source>
        <dbReference type="ARBA" id="ARBA00022723"/>
    </source>
</evidence>
<keyword evidence="8 10" id="KW-0472">Membrane</keyword>
<evidence type="ECO:0000256" key="7">
    <source>
        <dbReference type="ARBA" id="ARBA00023128"/>
    </source>
</evidence>
<evidence type="ECO:0000256" key="11">
    <source>
        <dbReference type="SAM" id="MobiDB-lite"/>
    </source>
</evidence>
<comment type="function">
    <text evidence="10">Lyase that catalyzes the covalent linking of the heme group to the cytochrome C apoprotein to produce the mature functional cytochrome.</text>
</comment>
<keyword evidence="3 10" id="KW-0349">Heme</keyword>
<dbReference type="Proteomes" id="UP000193498">
    <property type="component" value="Unassembled WGS sequence"/>
</dbReference>
<evidence type="ECO:0000256" key="3">
    <source>
        <dbReference type="ARBA" id="ARBA00022617"/>
    </source>
</evidence>
<comment type="similarity">
    <text evidence="2 10">Belongs to the cytochrome c-type heme lyase family.</text>
</comment>
<dbReference type="PROSITE" id="PS00821">
    <property type="entry name" value="CYTO_HEME_LYASE_1"/>
    <property type="match status" value="1"/>
</dbReference>
<evidence type="ECO:0000256" key="9">
    <source>
        <dbReference type="ARBA" id="ARBA00023239"/>
    </source>
</evidence>
<gene>
    <name evidence="12" type="ORF">K493DRAFT_219434</name>
</gene>
<evidence type="ECO:0000256" key="8">
    <source>
        <dbReference type="ARBA" id="ARBA00023136"/>
    </source>
</evidence>
<dbReference type="PANTHER" id="PTHR12743">
    <property type="entry name" value="CYTOCHROME C1 HEME LYASE"/>
    <property type="match status" value="1"/>
</dbReference>
<protein>
    <recommendedName>
        <fullName evidence="10">Holocytochrome c-type synthase</fullName>
        <ecNumber evidence="10">4.4.1.17</ecNumber>
    </recommendedName>
</protein>
<dbReference type="OrthoDB" id="4243at2759"/>
<organism evidence="12 13">
    <name type="scientific">Basidiobolus meristosporus CBS 931.73</name>
    <dbReference type="NCBI Taxonomy" id="1314790"/>
    <lineage>
        <taxon>Eukaryota</taxon>
        <taxon>Fungi</taxon>
        <taxon>Fungi incertae sedis</taxon>
        <taxon>Zoopagomycota</taxon>
        <taxon>Entomophthoromycotina</taxon>
        <taxon>Basidiobolomycetes</taxon>
        <taxon>Basidiobolales</taxon>
        <taxon>Basidiobolaceae</taxon>
        <taxon>Basidiobolus</taxon>
    </lineage>
</organism>
<dbReference type="InParanoid" id="A0A1Y1YBL7"/>
<dbReference type="PANTHER" id="PTHR12743:SF3">
    <property type="entry name" value="HOLOCYTOCHROME-C SYNTHASE"/>
    <property type="match status" value="1"/>
</dbReference>
<feature type="compositionally biased region" description="Basic and acidic residues" evidence="11">
    <location>
        <begin position="1"/>
        <end position="21"/>
    </location>
</feature>
<evidence type="ECO:0000256" key="5">
    <source>
        <dbReference type="ARBA" id="ARBA00022792"/>
    </source>
</evidence>
<comment type="caution">
    <text evidence="12">The sequence shown here is derived from an EMBL/GenBank/DDBJ whole genome shotgun (WGS) entry which is preliminary data.</text>
</comment>
<keyword evidence="9 10" id="KW-0456">Lyase</keyword>
<keyword evidence="7 10" id="KW-0496">Mitochondrion</keyword>
<dbReference type="PROSITE" id="PS00822">
    <property type="entry name" value="CYTO_HEME_LYASE_2"/>
    <property type="match status" value="1"/>
</dbReference>